<dbReference type="GO" id="GO:0047372">
    <property type="term" value="F:monoacylglycerol lipase activity"/>
    <property type="evidence" value="ECO:0007669"/>
    <property type="project" value="TreeGrafter"/>
</dbReference>
<dbReference type="GO" id="GO:0046464">
    <property type="term" value="P:acylglycerol catabolic process"/>
    <property type="evidence" value="ECO:0007669"/>
    <property type="project" value="TreeGrafter"/>
</dbReference>
<dbReference type="Pfam" id="PF00561">
    <property type="entry name" value="Abhydrolase_1"/>
    <property type="match status" value="1"/>
</dbReference>
<protein>
    <recommendedName>
        <fullName evidence="2">AB hydrolase-1 domain-containing protein</fullName>
    </recommendedName>
</protein>
<gene>
    <name evidence="3" type="ORF">OC846_006292</name>
</gene>
<dbReference type="SUPFAM" id="SSF53474">
    <property type="entry name" value="alpha/beta-Hydrolases"/>
    <property type="match status" value="1"/>
</dbReference>
<feature type="domain" description="AB hydrolase-1" evidence="2">
    <location>
        <begin position="62"/>
        <end position="236"/>
    </location>
</feature>
<organism evidence="3 4">
    <name type="scientific">Tilletia horrida</name>
    <dbReference type="NCBI Taxonomy" id="155126"/>
    <lineage>
        <taxon>Eukaryota</taxon>
        <taxon>Fungi</taxon>
        <taxon>Dikarya</taxon>
        <taxon>Basidiomycota</taxon>
        <taxon>Ustilaginomycotina</taxon>
        <taxon>Exobasidiomycetes</taxon>
        <taxon>Tilletiales</taxon>
        <taxon>Tilletiaceae</taxon>
        <taxon>Tilletia</taxon>
    </lineage>
</organism>
<proteinExistence type="predicted"/>
<dbReference type="GO" id="GO:0016020">
    <property type="term" value="C:membrane"/>
    <property type="evidence" value="ECO:0007669"/>
    <property type="project" value="TreeGrafter"/>
</dbReference>
<dbReference type="EMBL" id="JAPDMZ010000328">
    <property type="protein sequence ID" value="KAK0543780.1"/>
    <property type="molecule type" value="Genomic_DNA"/>
</dbReference>
<sequence>MTMSPKYALTPERREKIANAFPASFESCIFDVPPPAEDRELRMQLHYLYHRAPPARNPNREAIVFLHGHPQNGLIWHRVARRLLTSAADSDRKASSSSPSTEHPGNWDLIVPDLRGRGASSAPTGGCGVFDVPDAQQARYTKRAMAYDVVQLVHHLGYAKRVWIVAHDRGARVAARLLADANENDIHVERTILLDIAPTLDMYSKTDSMFAKMYWHWFFLLQPQPYAEDMIRNSPDSYIDLTIARFADEDDKDDAERVFPSWALASYANGLDTYERAHALVEDYRASAPAGPDLDVDEEDRDAIAAGTRKRITTPVRLLWGARGLIEAAYDGGLDLWRQTMESIDGRSVDCGHYIPEEQPSEVVNEIVGFFGPAAHAAATGRKGAL</sequence>
<dbReference type="Proteomes" id="UP001176517">
    <property type="component" value="Unassembled WGS sequence"/>
</dbReference>
<comment type="caution">
    <text evidence="3">The sequence shown here is derived from an EMBL/GenBank/DDBJ whole genome shotgun (WGS) entry which is preliminary data.</text>
</comment>
<dbReference type="PANTHER" id="PTHR43798">
    <property type="entry name" value="MONOACYLGLYCEROL LIPASE"/>
    <property type="match status" value="1"/>
</dbReference>
<dbReference type="InterPro" id="IPR029058">
    <property type="entry name" value="AB_hydrolase_fold"/>
</dbReference>
<evidence type="ECO:0000256" key="1">
    <source>
        <dbReference type="SAM" id="MobiDB-lite"/>
    </source>
</evidence>
<evidence type="ECO:0000313" key="4">
    <source>
        <dbReference type="Proteomes" id="UP001176517"/>
    </source>
</evidence>
<name>A0AAN6GJQ5_9BASI</name>
<feature type="region of interest" description="Disordered" evidence="1">
    <location>
        <begin position="87"/>
        <end position="108"/>
    </location>
</feature>
<evidence type="ECO:0000313" key="3">
    <source>
        <dbReference type="EMBL" id="KAK0543780.1"/>
    </source>
</evidence>
<dbReference type="Gene3D" id="3.40.50.1820">
    <property type="entry name" value="alpha/beta hydrolase"/>
    <property type="match status" value="1"/>
</dbReference>
<reference evidence="3" key="1">
    <citation type="journal article" date="2023" name="PhytoFront">
        <title>Draft Genome Resources of Seven Strains of Tilletia horrida, Causal Agent of Kernel Smut of Rice.</title>
        <authorList>
            <person name="Khanal S."/>
            <person name="Antony Babu S."/>
            <person name="Zhou X.G."/>
        </authorList>
    </citation>
    <scope>NUCLEOTIDE SEQUENCE</scope>
    <source>
        <strain evidence="3">TX6</strain>
    </source>
</reference>
<keyword evidence="4" id="KW-1185">Reference proteome</keyword>
<evidence type="ECO:0000259" key="2">
    <source>
        <dbReference type="Pfam" id="PF00561"/>
    </source>
</evidence>
<dbReference type="PANTHER" id="PTHR43798:SF33">
    <property type="entry name" value="HYDROLASE, PUTATIVE (AFU_ORTHOLOGUE AFUA_2G14860)-RELATED"/>
    <property type="match status" value="1"/>
</dbReference>
<accession>A0AAN6GJQ5</accession>
<dbReference type="InterPro" id="IPR050266">
    <property type="entry name" value="AB_hydrolase_sf"/>
</dbReference>
<dbReference type="InterPro" id="IPR000073">
    <property type="entry name" value="AB_hydrolase_1"/>
</dbReference>
<dbReference type="AlphaFoldDB" id="A0AAN6GJQ5"/>